<accession>A0A846JZ07</accession>
<dbReference type="Proteomes" id="UP000473681">
    <property type="component" value="Unassembled WGS sequence"/>
</dbReference>
<evidence type="ECO:0000313" key="2">
    <source>
        <dbReference type="EMBL" id="NFN34433.1"/>
    </source>
</evidence>
<keyword evidence="1" id="KW-0812">Transmembrane</keyword>
<gene>
    <name evidence="2" type="ORF">FDB51_04665</name>
</gene>
<reference evidence="2 3" key="1">
    <citation type="submission" date="2019-04" db="EMBL/GenBank/DDBJ databases">
        <title>Genome sequencing of Clostridium botulinum Groups I-IV and Clostridium butyricum.</title>
        <authorList>
            <person name="Brunt J."/>
            <person name="Van Vliet A.H.M."/>
            <person name="Stringer S.C."/>
            <person name="Carter A.T."/>
            <person name="Peck M.W."/>
        </authorList>
    </citation>
    <scope>NUCLEOTIDE SEQUENCE [LARGE SCALE GENOMIC DNA]</scope>
    <source>
        <strain evidence="2 3">CB-K-33E</strain>
    </source>
</reference>
<keyword evidence="1" id="KW-0472">Membrane</keyword>
<evidence type="ECO:0000256" key="1">
    <source>
        <dbReference type="SAM" id="Phobius"/>
    </source>
</evidence>
<dbReference type="OrthoDB" id="1911454at2"/>
<feature type="transmembrane region" description="Helical" evidence="1">
    <location>
        <begin position="178"/>
        <end position="198"/>
    </location>
</feature>
<evidence type="ECO:0008006" key="4">
    <source>
        <dbReference type="Google" id="ProtNLM"/>
    </source>
</evidence>
<organism evidence="2 3">
    <name type="scientific">Clostridium botulinum</name>
    <dbReference type="NCBI Taxonomy" id="1491"/>
    <lineage>
        <taxon>Bacteria</taxon>
        <taxon>Bacillati</taxon>
        <taxon>Bacillota</taxon>
        <taxon>Clostridia</taxon>
        <taxon>Eubacteriales</taxon>
        <taxon>Clostridiaceae</taxon>
        <taxon>Clostridium</taxon>
    </lineage>
</organism>
<feature type="transmembrane region" description="Helical" evidence="1">
    <location>
        <begin position="6"/>
        <end position="27"/>
    </location>
</feature>
<sequence length="278" mass="33028">MEIFFIKYSGIFSLLYLLYTLILAFIISKCLDFINKCNNNNNIYSLNEDDCFVLNNKYNTEKLFYYITYKLYAKKILSKDTLRNKFYINDTSICSLSPIEENVYTVYLNKFAPKNFKSNMINEDIFRNYYNTIYSTLELHGFIKKDKLIKKNKFMFFLGLLLILIPGIYYVFNYYINKALMFKIILVNIIALFIYIILLKNRAYNKLTYKGLNSKIFYKNTCSSIEGSIENETYVETMNEFLLDNSWMYFLGVNHIFNDDNNDDDSCDDDFDGDDFGD</sequence>
<protein>
    <recommendedName>
        <fullName evidence="4">Ymf77</fullName>
    </recommendedName>
</protein>
<name>A0A846JZ07_CLOBO</name>
<keyword evidence="1" id="KW-1133">Transmembrane helix</keyword>
<evidence type="ECO:0000313" key="3">
    <source>
        <dbReference type="Proteomes" id="UP000473681"/>
    </source>
</evidence>
<dbReference type="RefSeq" id="WP_053342433.1">
    <property type="nucleotide sequence ID" value="NZ_LFPD01000022.1"/>
</dbReference>
<feature type="transmembrane region" description="Helical" evidence="1">
    <location>
        <begin position="154"/>
        <end position="172"/>
    </location>
</feature>
<proteinExistence type="predicted"/>
<dbReference type="AlphaFoldDB" id="A0A846JZ07"/>
<dbReference type="EMBL" id="SWVK01000005">
    <property type="protein sequence ID" value="NFN34433.1"/>
    <property type="molecule type" value="Genomic_DNA"/>
</dbReference>
<comment type="caution">
    <text evidence="2">The sequence shown here is derived from an EMBL/GenBank/DDBJ whole genome shotgun (WGS) entry which is preliminary data.</text>
</comment>